<comment type="pathway">
    <text evidence="2 15">Protein modification; protein glycosylation.</text>
</comment>
<evidence type="ECO:0000313" key="25">
    <source>
        <dbReference type="EMBL" id="GFG28394.1"/>
    </source>
</evidence>
<feature type="domain" description="SH3" evidence="23">
    <location>
        <begin position="522"/>
        <end position="583"/>
    </location>
</feature>
<evidence type="ECO:0000256" key="22">
    <source>
        <dbReference type="SAM" id="Phobius"/>
    </source>
</evidence>
<evidence type="ECO:0000256" key="20">
    <source>
        <dbReference type="PROSITE-ProRule" id="PRU00992"/>
    </source>
</evidence>
<evidence type="ECO:0000256" key="1">
    <source>
        <dbReference type="ARBA" id="ARBA00004447"/>
    </source>
</evidence>
<evidence type="ECO:0000256" key="21">
    <source>
        <dbReference type="SAM" id="Coils"/>
    </source>
</evidence>
<dbReference type="EMBL" id="BLKM01009853">
    <property type="protein sequence ID" value="GFG28394.1"/>
    <property type="molecule type" value="Genomic_DNA"/>
</dbReference>
<evidence type="ECO:0000256" key="3">
    <source>
        <dbReference type="ARBA" id="ARBA00012660"/>
    </source>
</evidence>
<evidence type="ECO:0000256" key="5">
    <source>
        <dbReference type="ARBA" id="ARBA00022443"/>
    </source>
</evidence>
<reference evidence="26" key="1">
    <citation type="submission" date="2020-01" db="EMBL/GenBank/DDBJ databases">
        <title>Draft genome sequence of the Termite Coptotermes fromosanus.</title>
        <authorList>
            <person name="Itakura S."/>
            <person name="Yosikawa Y."/>
            <person name="Umezawa K."/>
        </authorList>
    </citation>
    <scope>NUCLEOTIDE SEQUENCE [LARGE SCALE GENOMIC DNA]</scope>
</reference>
<protein>
    <recommendedName>
        <fullName evidence="4 15">Alpha-(1,6)-fucosyltransferase</fullName>
        <ecNumber evidence="3 15">2.4.1.68</ecNumber>
    </recommendedName>
</protein>
<dbReference type="Pfam" id="PF19745">
    <property type="entry name" value="FUT8_N_cat"/>
    <property type="match status" value="1"/>
</dbReference>
<dbReference type="InterPro" id="IPR001452">
    <property type="entry name" value="SH3_domain"/>
</dbReference>
<dbReference type="InterPro" id="IPR045573">
    <property type="entry name" value="Fut8_N_cat"/>
</dbReference>
<keyword evidence="12 15" id="KW-0472">Membrane</keyword>
<name>A0A6L2P874_COPFO</name>
<gene>
    <name evidence="25" type="ORF">Cfor_04518</name>
</gene>
<evidence type="ECO:0000259" key="24">
    <source>
        <dbReference type="PROSITE" id="PS51659"/>
    </source>
</evidence>
<feature type="short sequence motif" description="SH3-binding" evidence="17">
    <location>
        <begin position="319"/>
        <end position="325"/>
    </location>
</feature>
<dbReference type="UniPathway" id="UPA00378"/>
<proteinExistence type="inferred from homology"/>
<dbReference type="Gene3D" id="2.30.30.40">
    <property type="entry name" value="SH3 Domains"/>
    <property type="match status" value="1"/>
</dbReference>
<dbReference type="FunFam" id="3.40.50.11350:FF:000001">
    <property type="entry name" value="Alpha-(1,6)-fucosyltransferase"/>
    <property type="match status" value="1"/>
</dbReference>
<dbReference type="PROSITE" id="PS50002">
    <property type="entry name" value="SH3"/>
    <property type="match status" value="1"/>
</dbReference>
<evidence type="ECO:0000256" key="4">
    <source>
        <dbReference type="ARBA" id="ARBA00018201"/>
    </source>
</evidence>
<keyword evidence="7 15" id="KW-0808">Transferase</keyword>
<dbReference type="PANTHER" id="PTHR13132">
    <property type="entry name" value="ALPHA- 1,6 -FUCOSYLTRANSFERASE"/>
    <property type="match status" value="1"/>
</dbReference>
<comment type="function">
    <text evidence="15">Catalyzes the addition of fucose in alpha 1-6 linkage to the first GlcNAc residue, next to the peptide chains in N-glycans.</text>
</comment>
<dbReference type="FunFam" id="2.30.30.40:FF:000070">
    <property type="entry name" value="Alpha-(1,6)-fucosyltransferase"/>
    <property type="match status" value="1"/>
</dbReference>
<dbReference type="CDD" id="cd11300">
    <property type="entry name" value="Fut8_like"/>
    <property type="match status" value="1"/>
</dbReference>
<dbReference type="PANTHER" id="PTHR13132:SF29">
    <property type="entry name" value="ALPHA-(1,6)-FUCOSYLTRANSFERASE"/>
    <property type="match status" value="1"/>
</dbReference>
<comment type="subcellular location">
    <subcellularLocation>
        <location evidence="1">Golgi apparatus</location>
        <location evidence="1">Golgi stack membrane</location>
        <topology evidence="1">Single-pass type II membrane protein</topology>
    </subcellularLocation>
</comment>
<keyword evidence="5 19" id="KW-0728">SH3 domain</keyword>
<evidence type="ECO:0000256" key="18">
    <source>
        <dbReference type="PIRSR" id="PIRSR000472-52"/>
    </source>
</evidence>
<evidence type="ECO:0000259" key="23">
    <source>
        <dbReference type="PROSITE" id="PS50002"/>
    </source>
</evidence>
<dbReference type="Gene3D" id="1.10.287.1060">
    <property type="entry name" value="ESAT-6-like"/>
    <property type="match status" value="1"/>
</dbReference>
<evidence type="ECO:0000256" key="16">
    <source>
        <dbReference type="PIRSR" id="PIRSR000472-50"/>
    </source>
</evidence>
<keyword evidence="10 22" id="KW-1133">Transmembrane helix</keyword>
<evidence type="ECO:0000256" key="9">
    <source>
        <dbReference type="ARBA" id="ARBA00022968"/>
    </source>
</evidence>
<dbReference type="GO" id="GO:0008424">
    <property type="term" value="F:glycoprotein 6-alpha-L-fucosyltransferase activity"/>
    <property type="evidence" value="ECO:0007669"/>
    <property type="project" value="UniProtKB-EC"/>
</dbReference>
<keyword evidence="6 15" id="KW-0328">Glycosyltransferase</keyword>
<dbReference type="OrthoDB" id="2014825at2759"/>
<dbReference type="InterPro" id="IPR015827">
    <property type="entry name" value="Fut8"/>
</dbReference>
<comment type="catalytic activity">
    <reaction evidence="14 15">
        <text>N(4)-{beta-D-GlcNAc-(1-&gt;2)-alpha-D-Man-(1-&gt;3)-[beta-D-GlcNAc-(1-&gt;2)-alpha-D-Man-(1-&gt;6)]-beta-D-Man-(1-&gt;4)-beta-D-GlcNAc-(1-&gt;4)-beta-D-GlcNAc}-L-asparaginyl-[protein] + GDP-beta-L-fucose = an N(4)-{beta-D-GlcNAc-(1-&gt;2)-alpha-D-Man-(1-&gt;3)-[beta-D-GlcNAc-(1-&gt;2)-alpha-D-Man-(1-&gt;6)]-beta-D-Man-(1-&gt;4)-beta-D-GlcNAc-(1-&gt;4)-[alpha-L-Fuc-(1-&gt;6)]-beta-D-GlcNAc}-L-asparaginyl-[protein] + GDP + H(+)</text>
        <dbReference type="Rhea" id="RHEA:12985"/>
        <dbReference type="Rhea" id="RHEA-COMP:13526"/>
        <dbReference type="Rhea" id="RHEA-COMP:13532"/>
        <dbReference type="ChEBI" id="CHEBI:15378"/>
        <dbReference type="ChEBI" id="CHEBI:57273"/>
        <dbReference type="ChEBI" id="CHEBI:58189"/>
        <dbReference type="ChEBI" id="CHEBI:60651"/>
        <dbReference type="ChEBI" id="CHEBI:137207"/>
        <dbReference type="EC" id="2.4.1.68"/>
    </reaction>
</comment>
<keyword evidence="11 15" id="KW-0333">Golgi apparatus</keyword>
<keyword evidence="26" id="KW-1185">Reference proteome</keyword>
<dbReference type="AlphaFoldDB" id="A0A6L2P874"/>
<feature type="disulfide bond" evidence="18">
    <location>
        <begin position="485"/>
        <end position="492"/>
    </location>
</feature>
<evidence type="ECO:0000256" key="12">
    <source>
        <dbReference type="ARBA" id="ARBA00023136"/>
    </source>
</evidence>
<keyword evidence="9" id="KW-0735">Signal-anchor</keyword>
<evidence type="ECO:0000256" key="8">
    <source>
        <dbReference type="ARBA" id="ARBA00022692"/>
    </source>
</evidence>
<dbReference type="FunCoup" id="A0A6L2P874">
    <property type="interactions" value="472"/>
</dbReference>
<dbReference type="CDD" id="cd11792">
    <property type="entry name" value="SH3_Fut8"/>
    <property type="match status" value="1"/>
</dbReference>
<dbReference type="InterPro" id="IPR035653">
    <property type="entry name" value="Fut8_SH3"/>
</dbReference>
<organism evidence="25 26">
    <name type="scientific">Coptotermes formosanus</name>
    <name type="common">Formosan subterranean termite</name>
    <dbReference type="NCBI Taxonomy" id="36987"/>
    <lineage>
        <taxon>Eukaryota</taxon>
        <taxon>Metazoa</taxon>
        <taxon>Ecdysozoa</taxon>
        <taxon>Arthropoda</taxon>
        <taxon>Hexapoda</taxon>
        <taxon>Insecta</taxon>
        <taxon>Pterygota</taxon>
        <taxon>Neoptera</taxon>
        <taxon>Polyneoptera</taxon>
        <taxon>Dictyoptera</taxon>
        <taxon>Blattodea</taxon>
        <taxon>Blattoidea</taxon>
        <taxon>Termitoidae</taxon>
        <taxon>Rhinotermitidae</taxon>
        <taxon>Coptotermes</taxon>
    </lineage>
</organism>
<accession>A0A6L2P874</accession>
<evidence type="ECO:0000256" key="10">
    <source>
        <dbReference type="ARBA" id="ARBA00022989"/>
    </source>
</evidence>
<dbReference type="GO" id="GO:0032580">
    <property type="term" value="C:Golgi cisterna membrane"/>
    <property type="evidence" value="ECO:0007669"/>
    <property type="project" value="UniProtKB-SubCell"/>
</dbReference>
<keyword evidence="21" id="KW-0175">Coiled coil</keyword>
<dbReference type="GO" id="GO:0006487">
    <property type="term" value="P:protein N-linked glycosylation"/>
    <property type="evidence" value="ECO:0007669"/>
    <property type="project" value="TreeGrafter"/>
</dbReference>
<evidence type="ECO:0000256" key="6">
    <source>
        <dbReference type="ARBA" id="ARBA00022676"/>
    </source>
</evidence>
<dbReference type="Gene3D" id="3.40.50.11350">
    <property type="match status" value="1"/>
</dbReference>
<dbReference type="SUPFAM" id="SSF50044">
    <property type="entry name" value="SH3-domain"/>
    <property type="match status" value="1"/>
</dbReference>
<comment type="similarity">
    <text evidence="15 20">Belongs to the glycosyltransferase 23 family.</text>
</comment>
<evidence type="ECO:0000256" key="7">
    <source>
        <dbReference type="ARBA" id="ARBA00022679"/>
    </source>
</evidence>
<dbReference type="Proteomes" id="UP000502823">
    <property type="component" value="Unassembled WGS sequence"/>
</dbReference>
<evidence type="ECO:0000256" key="19">
    <source>
        <dbReference type="PROSITE-ProRule" id="PRU00192"/>
    </source>
</evidence>
<evidence type="ECO:0000256" key="11">
    <source>
        <dbReference type="ARBA" id="ARBA00023034"/>
    </source>
</evidence>
<sequence>MKLVRQVGWGRALLVLFLIWLLVLVLFAASPVFWVPSSPEADSHTTQRLARAFHDLEVLKKQNAELRSLFADISMGDPSMKQEQRDALFQDLQKKLQRADKLLEQSHDTERSGGTGKYKLWIIPREEPNIQYEQLRRKILNGVQEMWYFVSGELKKLQKQALALSPQLATRITRVLEEGVVHKRSLITDMDTLSEVDGYAAWREKEASDLSNLVQRRLDYLQNPEDCGTARKLVCNLNKGCGYGCQLHHLVYCFTVAYGTERTLILKSRGWRYRKAGWEEVFLPVSRTCTDPSGQTHSHWPGRKDTQVVELPIVDSLSPRPPYLPLAVPKDLAPRLARLHGDPIVWWIGQFLKFLLRPQEATSNMIQEASIKRDFKRPVVGVHIRRTDKVGTEAAFHPLEEYMAAVDEYYNLLEMKQKVDRRRVYLASDDPKVIAEARRKYPEYDIVADPDVAKTAAVSTRYSDSSLNGIILDIHFLSLSDYLVCTFSSQVCRVAYEIMQTLYPDAARRFRSLDDVYYYGGQSSHIQVAVLPHHARDMNEMNLEQGDLIGIAGNHWDGYSKGKNLRTNQIGLYPSFKAQDRIETADFPTYPQVPLHKPSNPES</sequence>
<feature type="disulfide bond" evidence="18">
    <location>
        <begin position="227"/>
        <end position="289"/>
    </location>
</feature>
<keyword evidence="8 22" id="KW-0812">Transmembrane</keyword>
<dbReference type="EC" id="2.4.1.68" evidence="3 15"/>
<dbReference type="InterPro" id="IPR036028">
    <property type="entry name" value="SH3-like_dom_sf"/>
</dbReference>
<dbReference type="InParanoid" id="A0A6L2P874"/>
<dbReference type="PIRSF" id="PIRSF000472">
    <property type="entry name" value="Alpha1_6FUT_euk"/>
    <property type="match status" value="1"/>
</dbReference>
<keyword evidence="13 18" id="KW-1015">Disulfide bond</keyword>
<comment type="caution">
    <text evidence="25">The sequence shown here is derived from an EMBL/GenBank/DDBJ whole genome shotgun (WGS) entry which is preliminary data.</text>
</comment>
<dbReference type="PROSITE" id="PS51659">
    <property type="entry name" value="GT23"/>
    <property type="match status" value="1"/>
</dbReference>
<evidence type="ECO:0000256" key="14">
    <source>
        <dbReference type="ARBA" id="ARBA00093238"/>
    </source>
</evidence>
<feature type="coiled-coil region" evidence="21">
    <location>
        <begin position="49"/>
        <end position="109"/>
    </location>
</feature>
<feature type="domain" description="GT23" evidence="24">
    <location>
        <begin position="229"/>
        <end position="513"/>
    </location>
</feature>
<evidence type="ECO:0000256" key="2">
    <source>
        <dbReference type="ARBA" id="ARBA00004922"/>
    </source>
</evidence>
<feature type="transmembrane region" description="Helical" evidence="22">
    <location>
        <begin position="12"/>
        <end position="34"/>
    </location>
</feature>
<feature type="disulfide bond" evidence="18">
    <location>
        <begin position="241"/>
        <end position="245"/>
    </location>
</feature>
<feature type="region of interest" description="Important for donor substrate binding" evidence="16 20">
    <location>
        <begin position="385"/>
        <end position="386"/>
    </location>
</feature>
<evidence type="ECO:0000256" key="13">
    <source>
        <dbReference type="ARBA" id="ARBA00023157"/>
    </source>
</evidence>
<dbReference type="InterPro" id="IPR027350">
    <property type="entry name" value="GT23_dom"/>
</dbReference>
<evidence type="ECO:0000256" key="15">
    <source>
        <dbReference type="PIRNR" id="PIRNR000472"/>
    </source>
</evidence>
<evidence type="ECO:0000313" key="26">
    <source>
        <dbReference type="Proteomes" id="UP000502823"/>
    </source>
</evidence>
<feature type="disulfide bond" evidence="18">
    <location>
        <begin position="235"/>
        <end position="253"/>
    </location>
</feature>
<evidence type="ECO:0000256" key="17">
    <source>
        <dbReference type="PIRSR" id="PIRSR000472-51"/>
    </source>
</evidence>